<dbReference type="InterPro" id="IPR048528">
    <property type="entry name" value="Lamp2-like_luminal"/>
</dbReference>
<keyword evidence="2 8" id="KW-0812">Transmembrane</keyword>
<dbReference type="PRINTS" id="PR00336">
    <property type="entry name" value="LYSASSOCTDMP"/>
</dbReference>
<dbReference type="OrthoDB" id="9428839at2759"/>
<feature type="chain" id="PRO_5018521465" description="Lysosome-associated membrane glycoprotein 2-like luminal domain-containing protein" evidence="11">
    <location>
        <begin position="20"/>
        <end position="326"/>
    </location>
</feature>
<feature type="signal peptide" evidence="11">
    <location>
        <begin position="1"/>
        <end position="19"/>
    </location>
</feature>
<evidence type="ECO:0000256" key="3">
    <source>
        <dbReference type="ARBA" id="ARBA00022729"/>
    </source>
</evidence>
<proteinExistence type="inferred from homology"/>
<dbReference type="GO" id="GO:0072594">
    <property type="term" value="P:establishment of protein localization to organelle"/>
    <property type="evidence" value="ECO:0007669"/>
    <property type="project" value="TreeGrafter"/>
</dbReference>
<sequence>MKTPAVIVILSCCAVSVLSVAEDARKSKPSATVAPAQAFTVGPTTTMTAPNKTTVAPNTTTTAPNTTTVAPNTTTAAPNTTTVAPNTTTAAPNTTTVAPNTTTTAPNTTTTAPNTTTTTTKGPPAPTPTPSTNLTPGTYYVHKDNKTCVMATMALELRIDKSNLSFIVQPNKTTAVGVCNETRANLTLVFEEGFITFIFNKSTPENIVYVDTLSFSISYPSSGANGPYTANNMSVHLFPAKIGHSYSCKKDSLYMGNGLYLDVTKDQMQAYNLTNSAFGRSDFCPADQPDYRVAIGVGVALLILIVIVVVVYIVSRKKRTDGYQSL</sequence>
<keyword evidence="7" id="KW-0325">Glycoprotein</keyword>
<feature type="compositionally biased region" description="Low complexity" evidence="9">
    <location>
        <begin position="44"/>
        <end position="122"/>
    </location>
</feature>
<evidence type="ECO:0000259" key="12">
    <source>
        <dbReference type="Pfam" id="PF01299"/>
    </source>
</evidence>
<keyword evidence="3 11" id="KW-0732">Signal</keyword>
<evidence type="ECO:0000256" key="10">
    <source>
        <dbReference type="SAM" id="Phobius"/>
    </source>
</evidence>
<keyword evidence="8" id="KW-0458">Lysosome</keyword>
<comment type="caution">
    <text evidence="8">Lacks conserved residue(s) required for the propagation of feature annotation.</text>
</comment>
<evidence type="ECO:0000256" key="5">
    <source>
        <dbReference type="ARBA" id="ARBA00022989"/>
    </source>
</evidence>
<dbReference type="RefSeq" id="XP_026208648.1">
    <property type="nucleotide sequence ID" value="XM_026352863.1"/>
</dbReference>
<keyword evidence="14" id="KW-1185">Reference proteome</keyword>
<reference evidence="13" key="2">
    <citation type="submission" date="2025-08" db="UniProtKB">
        <authorList>
            <consortium name="Ensembl"/>
        </authorList>
    </citation>
    <scope>IDENTIFICATION</scope>
</reference>
<evidence type="ECO:0000256" key="8">
    <source>
        <dbReference type="PROSITE-ProRule" id="PRU00740"/>
    </source>
</evidence>
<evidence type="ECO:0000256" key="4">
    <source>
        <dbReference type="ARBA" id="ARBA00022753"/>
    </source>
</evidence>
<feature type="domain" description="Lysosome-associated membrane glycoprotein 2-like luminal" evidence="12">
    <location>
        <begin position="136"/>
        <end position="273"/>
    </location>
</feature>
<keyword evidence="4" id="KW-0967">Endosome</keyword>
<dbReference type="Pfam" id="PF01299">
    <property type="entry name" value="Lamp2-like_luminal"/>
    <property type="match status" value="1"/>
</dbReference>
<dbReference type="GeneTree" id="ENSGT00940000169954"/>
<dbReference type="InParanoid" id="A0A3Q1H3W4"/>
<keyword evidence="6 8" id="KW-0472">Membrane</keyword>
<dbReference type="Proteomes" id="UP000265040">
    <property type="component" value="Chromosome 18"/>
</dbReference>
<dbReference type="GO" id="GO:0031902">
    <property type="term" value="C:late endosome membrane"/>
    <property type="evidence" value="ECO:0007669"/>
    <property type="project" value="TreeGrafter"/>
</dbReference>
<dbReference type="PANTHER" id="PTHR11506:SF2">
    <property type="entry name" value="MACROSIALIN"/>
    <property type="match status" value="1"/>
</dbReference>
<dbReference type="FunCoup" id="A0A3Q1H3W4">
    <property type="interactions" value="321"/>
</dbReference>
<accession>A0A3Q1H3W4</accession>
<evidence type="ECO:0000256" key="1">
    <source>
        <dbReference type="ARBA" id="ARBA00004530"/>
    </source>
</evidence>
<dbReference type="AlphaFoldDB" id="A0A3Q1H3W4"/>
<dbReference type="OMA" id="TTKHPNT"/>
<dbReference type="GO" id="GO:0005886">
    <property type="term" value="C:plasma membrane"/>
    <property type="evidence" value="ECO:0007669"/>
    <property type="project" value="TreeGrafter"/>
</dbReference>
<feature type="transmembrane region" description="Helical" evidence="10">
    <location>
        <begin position="293"/>
        <end position="314"/>
    </location>
</feature>
<evidence type="ECO:0000313" key="13">
    <source>
        <dbReference type="Ensembl" id="ENSATEP00000002194.1"/>
    </source>
</evidence>
<reference evidence="13" key="3">
    <citation type="submission" date="2025-09" db="UniProtKB">
        <authorList>
            <consortium name="Ensembl"/>
        </authorList>
    </citation>
    <scope>IDENTIFICATION</scope>
</reference>
<evidence type="ECO:0000256" key="2">
    <source>
        <dbReference type="ARBA" id="ARBA00022692"/>
    </source>
</evidence>
<comment type="subcellular location">
    <subcellularLocation>
        <location evidence="1">Endosome membrane</location>
        <topology evidence="1">Single-pass type I membrane protein</topology>
    </subcellularLocation>
    <subcellularLocation>
        <location evidence="8">Lysosome membrane</location>
        <topology evidence="8">Single-pass type I membrane protein</topology>
    </subcellularLocation>
</comment>
<dbReference type="InterPro" id="IPR002000">
    <property type="entry name" value="Lysosome-assoc_membr_glycop"/>
</dbReference>
<reference evidence="13" key="1">
    <citation type="submission" date="2021-04" db="EMBL/GenBank/DDBJ databases">
        <authorList>
            <consortium name="Wellcome Sanger Institute Data Sharing"/>
        </authorList>
    </citation>
    <scope>NUCLEOTIDE SEQUENCE [LARGE SCALE GENOMIC DNA]</scope>
</reference>
<evidence type="ECO:0000256" key="6">
    <source>
        <dbReference type="ARBA" id="ARBA00023136"/>
    </source>
</evidence>
<dbReference type="Gene3D" id="2.40.160.110">
    <property type="match status" value="1"/>
</dbReference>
<comment type="similarity">
    <text evidence="8">Belongs to the LAMP family.</text>
</comment>
<evidence type="ECO:0000313" key="14">
    <source>
        <dbReference type="Proteomes" id="UP000265040"/>
    </source>
</evidence>
<dbReference type="PANTHER" id="PTHR11506">
    <property type="entry name" value="LYSOSOME-ASSOCIATED MEMBRANE GLYCOPROTEIN"/>
    <property type="match status" value="1"/>
</dbReference>
<protein>
    <recommendedName>
        <fullName evidence="12">Lysosome-associated membrane glycoprotein 2-like luminal domain-containing protein</fullName>
    </recommendedName>
</protein>
<evidence type="ECO:0000256" key="9">
    <source>
        <dbReference type="SAM" id="MobiDB-lite"/>
    </source>
</evidence>
<evidence type="ECO:0000256" key="11">
    <source>
        <dbReference type="SAM" id="SignalP"/>
    </source>
</evidence>
<feature type="region of interest" description="Disordered" evidence="9">
    <location>
        <begin position="42"/>
        <end position="137"/>
    </location>
</feature>
<dbReference type="GO" id="GO:0005765">
    <property type="term" value="C:lysosomal membrane"/>
    <property type="evidence" value="ECO:0007669"/>
    <property type="project" value="UniProtKB-SubCell"/>
</dbReference>
<dbReference type="GeneID" id="113157382"/>
<dbReference type="PROSITE" id="PS51407">
    <property type="entry name" value="LAMP_3"/>
    <property type="match status" value="1"/>
</dbReference>
<name>A0A3Q1H3W4_ANATE</name>
<organism evidence="13 14">
    <name type="scientific">Anabas testudineus</name>
    <name type="common">Climbing perch</name>
    <name type="synonym">Anthias testudineus</name>
    <dbReference type="NCBI Taxonomy" id="64144"/>
    <lineage>
        <taxon>Eukaryota</taxon>
        <taxon>Metazoa</taxon>
        <taxon>Chordata</taxon>
        <taxon>Craniata</taxon>
        <taxon>Vertebrata</taxon>
        <taxon>Euteleostomi</taxon>
        <taxon>Actinopterygii</taxon>
        <taxon>Neopterygii</taxon>
        <taxon>Teleostei</taxon>
        <taxon>Neoteleostei</taxon>
        <taxon>Acanthomorphata</taxon>
        <taxon>Anabantaria</taxon>
        <taxon>Anabantiformes</taxon>
        <taxon>Anabantoidei</taxon>
        <taxon>Anabantidae</taxon>
        <taxon>Anabas</taxon>
    </lineage>
</organism>
<dbReference type="STRING" id="64144.ENSATEP00000002194"/>
<dbReference type="Ensembl" id="ENSATET00000002218.3">
    <property type="protein sequence ID" value="ENSATEP00000002194.1"/>
    <property type="gene ID" value="ENSATEG00000001569.3"/>
</dbReference>
<evidence type="ECO:0000256" key="7">
    <source>
        <dbReference type="ARBA" id="ARBA00023180"/>
    </source>
</evidence>
<keyword evidence="5 10" id="KW-1133">Transmembrane helix</keyword>